<dbReference type="InterPro" id="IPR050092">
    <property type="entry name" value="RNase_H"/>
</dbReference>
<dbReference type="EMBL" id="CP038231">
    <property type="protein sequence ID" value="QDH13020.1"/>
    <property type="molecule type" value="Genomic_DNA"/>
</dbReference>
<dbReference type="Proteomes" id="UP000318709">
    <property type="component" value="Chromosome"/>
</dbReference>
<gene>
    <name evidence="11 13" type="primary">rnhA</name>
    <name evidence="13" type="ORF">E3E12_01100</name>
</gene>
<accession>A0A4Y6U7N4</accession>
<dbReference type="GO" id="GO:0005737">
    <property type="term" value="C:cytoplasm"/>
    <property type="evidence" value="ECO:0007669"/>
    <property type="project" value="UniProtKB-SubCell"/>
</dbReference>
<dbReference type="GO" id="GO:0000287">
    <property type="term" value="F:magnesium ion binding"/>
    <property type="evidence" value="ECO:0007669"/>
    <property type="project" value="UniProtKB-UniRule"/>
</dbReference>
<dbReference type="Gene3D" id="3.30.420.10">
    <property type="entry name" value="Ribonuclease H-like superfamily/Ribonuclease H"/>
    <property type="match status" value="1"/>
</dbReference>
<feature type="binding site" evidence="11">
    <location>
        <position position="18"/>
    </location>
    <ligand>
        <name>Mg(2+)</name>
        <dbReference type="ChEBI" id="CHEBI:18420"/>
        <label>1</label>
    </ligand>
</feature>
<feature type="binding site" evidence="11">
    <location>
        <position position="18"/>
    </location>
    <ligand>
        <name>Mg(2+)</name>
        <dbReference type="ChEBI" id="CHEBI:18420"/>
        <label>2</label>
    </ligand>
</feature>
<dbReference type="OrthoDB" id="7845843at2"/>
<evidence type="ECO:0000256" key="5">
    <source>
        <dbReference type="ARBA" id="ARBA00012180"/>
    </source>
</evidence>
<dbReference type="InterPro" id="IPR022892">
    <property type="entry name" value="RNaseHI"/>
</dbReference>
<dbReference type="PANTHER" id="PTHR10642">
    <property type="entry name" value="RIBONUCLEASE H1"/>
    <property type="match status" value="1"/>
</dbReference>
<dbReference type="NCBIfam" id="NF001236">
    <property type="entry name" value="PRK00203.1"/>
    <property type="match status" value="1"/>
</dbReference>
<comment type="subunit">
    <text evidence="4 11">Monomer.</text>
</comment>
<evidence type="ECO:0000313" key="14">
    <source>
        <dbReference type="Proteomes" id="UP000318709"/>
    </source>
</evidence>
<evidence type="ECO:0000256" key="9">
    <source>
        <dbReference type="ARBA" id="ARBA00022801"/>
    </source>
</evidence>
<dbReference type="AlphaFoldDB" id="A0A4Y6U7N4"/>
<dbReference type="EC" id="3.1.26.4" evidence="5 11"/>
<feature type="binding site" evidence="11">
    <location>
        <position position="142"/>
    </location>
    <ligand>
        <name>Mg(2+)</name>
        <dbReference type="ChEBI" id="CHEBI:18420"/>
        <label>2</label>
    </ligand>
</feature>
<dbReference type="RefSeq" id="WP_141442663.1">
    <property type="nucleotide sequence ID" value="NZ_CP038231.1"/>
</dbReference>
<reference evidence="13 14" key="1">
    <citation type="submission" date="2019-03" db="EMBL/GenBank/DDBJ databases">
        <title>The complete genome sequence of Swingsia_sp. F3b2 LMG30590(T).</title>
        <authorList>
            <person name="Chua K.-O."/>
            <person name="Chan K.-G."/>
            <person name="See-Too W.-S."/>
        </authorList>
    </citation>
    <scope>NUCLEOTIDE SEQUENCE [LARGE SCALE GENOMIC DNA]</scope>
    <source>
        <strain evidence="13 14">F3b2</strain>
    </source>
</reference>
<dbReference type="InterPro" id="IPR012337">
    <property type="entry name" value="RNaseH-like_sf"/>
</dbReference>
<dbReference type="KEGG" id="swf:E3E12_01100"/>
<feature type="binding site" evidence="11">
    <location>
        <position position="56"/>
    </location>
    <ligand>
        <name>Mg(2+)</name>
        <dbReference type="ChEBI" id="CHEBI:18420"/>
        <label>1</label>
    </ligand>
</feature>
<dbReference type="GO" id="GO:0043137">
    <property type="term" value="P:DNA replication, removal of RNA primer"/>
    <property type="evidence" value="ECO:0007669"/>
    <property type="project" value="TreeGrafter"/>
</dbReference>
<evidence type="ECO:0000256" key="7">
    <source>
        <dbReference type="ARBA" id="ARBA00022723"/>
    </source>
</evidence>
<evidence type="ECO:0000256" key="4">
    <source>
        <dbReference type="ARBA" id="ARBA00011245"/>
    </source>
</evidence>
<dbReference type="PROSITE" id="PS50879">
    <property type="entry name" value="RNASE_H_1"/>
    <property type="match status" value="1"/>
</dbReference>
<evidence type="ECO:0000256" key="11">
    <source>
        <dbReference type="HAMAP-Rule" id="MF_00042"/>
    </source>
</evidence>
<comment type="similarity">
    <text evidence="3 11">Belongs to the RNase H family.</text>
</comment>
<sequence>MIVQAPVPGRDEVAIWTDGGCRPNPGPGGWGALLRCRGHERSLKGGEGATTNNRMELMAACVALEVLKWPCNVRLSTDSTYVRNGITKWVAAWQRNNWRTAAKQPVANKDLWERLVDAANRHDVSWHWVKGHSGVAENEHVDALATQGREEVERALKASSGGS</sequence>
<dbReference type="HAMAP" id="MF_00042">
    <property type="entry name" value="RNase_H"/>
    <property type="match status" value="1"/>
</dbReference>
<keyword evidence="6 11" id="KW-0540">Nuclease</keyword>
<dbReference type="SUPFAM" id="SSF53098">
    <property type="entry name" value="Ribonuclease H-like"/>
    <property type="match status" value="1"/>
</dbReference>
<evidence type="ECO:0000256" key="1">
    <source>
        <dbReference type="ARBA" id="ARBA00000077"/>
    </source>
</evidence>
<evidence type="ECO:0000256" key="3">
    <source>
        <dbReference type="ARBA" id="ARBA00005300"/>
    </source>
</evidence>
<keyword evidence="7 11" id="KW-0479">Metal-binding</keyword>
<keyword evidence="8 11" id="KW-0255">Endonuclease</keyword>
<evidence type="ECO:0000256" key="10">
    <source>
        <dbReference type="ARBA" id="ARBA00022842"/>
    </source>
</evidence>
<dbReference type="CDD" id="cd09278">
    <property type="entry name" value="RNase_HI_prokaryote_like"/>
    <property type="match status" value="1"/>
</dbReference>
<keyword evidence="11" id="KW-0963">Cytoplasm</keyword>
<evidence type="ECO:0000256" key="8">
    <source>
        <dbReference type="ARBA" id="ARBA00022759"/>
    </source>
</evidence>
<dbReference type="GO" id="GO:0003676">
    <property type="term" value="F:nucleic acid binding"/>
    <property type="evidence" value="ECO:0007669"/>
    <property type="project" value="InterPro"/>
</dbReference>
<dbReference type="Pfam" id="PF00075">
    <property type="entry name" value="RNase_H"/>
    <property type="match status" value="1"/>
</dbReference>
<dbReference type="PANTHER" id="PTHR10642:SF26">
    <property type="entry name" value="RIBONUCLEASE H1"/>
    <property type="match status" value="1"/>
</dbReference>
<evidence type="ECO:0000256" key="6">
    <source>
        <dbReference type="ARBA" id="ARBA00022722"/>
    </source>
</evidence>
<feature type="binding site" evidence="11">
    <location>
        <position position="78"/>
    </location>
    <ligand>
        <name>Mg(2+)</name>
        <dbReference type="ChEBI" id="CHEBI:18420"/>
        <label>1</label>
    </ligand>
</feature>
<dbReference type="InterPro" id="IPR002156">
    <property type="entry name" value="RNaseH_domain"/>
</dbReference>
<feature type="domain" description="RNase H type-1" evidence="12">
    <location>
        <begin position="9"/>
        <end position="150"/>
    </location>
</feature>
<dbReference type="InterPro" id="IPR036397">
    <property type="entry name" value="RNaseH_sf"/>
</dbReference>
<comment type="cofactor">
    <cofactor evidence="11">
        <name>Mg(2+)</name>
        <dbReference type="ChEBI" id="CHEBI:18420"/>
    </cofactor>
    <text evidence="11">Binds 1 Mg(2+) ion per subunit. May bind a second metal ion at a regulatory site, or after substrate binding.</text>
</comment>
<organism evidence="13 14">
    <name type="scientific">Formicincola oecophyllae</name>
    <dbReference type="NCBI Taxonomy" id="2558361"/>
    <lineage>
        <taxon>Bacteria</taxon>
        <taxon>Pseudomonadati</taxon>
        <taxon>Pseudomonadota</taxon>
        <taxon>Alphaproteobacteria</taxon>
        <taxon>Acetobacterales</taxon>
        <taxon>Acetobacteraceae</taxon>
        <taxon>Formicincola</taxon>
    </lineage>
</organism>
<name>A0A4Y6U7N4_9PROT</name>
<comment type="subcellular location">
    <subcellularLocation>
        <location evidence="11">Cytoplasm</location>
    </subcellularLocation>
</comment>
<dbReference type="FunFam" id="3.30.420.10:FF:000089">
    <property type="entry name" value="Ribonuclease H"/>
    <property type="match status" value="1"/>
</dbReference>
<proteinExistence type="inferred from homology"/>
<dbReference type="GO" id="GO:0004523">
    <property type="term" value="F:RNA-DNA hybrid ribonuclease activity"/>
    <property type="evidence" value="ECO:0007669"/>
    <property type="project" value="UniProtKB-UniRule"/>
</dbReference>
<keyword evidence="10 11" id="KW-0460">Magnesium</keyword>
<keyword evidence="14" id="KW-1185">Reference proteome</keyword>
<protein>
    <recommendedName>
        <fullName evidence="5 11">Ribonuclease H</fullName>
        <shortName evidence="11">RNase H</shortName>
        <ecNumber evidence="5 11">3.1.26.4</ecNumber>
    </recommendedName>
</protein>
<keyword evidence="9 11" id="KW-0378">Hydrolase</keyword>
<comment type="catalytic activity">
    <reaction evidence="1 11">
        <text>Endonucleolytic cleavage to 5'-phosphomonoester.</text>
        <dbReference type="EC" id="3.1.26.4"/>
    </reaction>
</comment>
<evidence type="ECO:0000259" key="12">
    <source>
        <dbReference type="PROSITE" id="PS50879"/>
    </source>
</evidence>
<evidence type="ECO:0000256" key="2">
    <source>
        <dbReference type="ARBA" id="ARBA00004065"/>
    </source>
</evidence>
<comment type="function">
    <text evidence="2 11">Endonuclease that specifically degrades the RNA of RNA-DNA hybrids.</text>
</comment>
<evidence type="ECO:0000313" key="13">
    <source>
        <dbReference type="EMBL" id="QDH13020.1"/>
    </source>
</evidence>